<dbReference type="InterPro" id="IPR050242">
    <property type="entry name" value="JAMM_MPN+_peptidase_M67A"/>
</dbReference>
<dbReference type="Gene3D" id="3.40.140.10">
    <property type="entry name" value="Cytidine Deaminase, domain 2"/>
    <property type="match status" value="1"/>
</dbReference>
<dbReference type="Gene3D" id="1.20.58.1880">
    <property type="match status" value="1"/>
</dbReference>
<feature type="region of interest" description="Disordered" evidence="2">
    <location>
        <begin position="247"/>
        <end position="288"/>
    </location>
</feature>
<name>A0A8J2RDP3_9NEOP</name>
<dbReference type="EMBL" id="CAKASE010000082">
    <property type="protein sequence ID" value="CAG9584903.1"/>
    <property type="molecule type" value="Genomic_DNA"/>
</dbReference>
<reference evidence="3" key="1">
    <citation type="submission" date="2021-09" db="EMBL/GenBank/DDBJ databases">
        <authorList>
            <person name="Martin H S."/>
        </authorList>
    </citation>
    <scope>NUCLEOTIDE SEQUENCE</scope>
</reference>
<feature type="compositionally biased region" description="Basic residues" evidence="2">
    <location>
        <begin position="247"/>
        <end position="258"/>
    </location>
</feature>
<gene>
    <name evidence="3" type="ORF">DCHRY22_LOCUS15406</name>
</gene>
<dbReference type="GO" id="GO:0005634">
    <property type="term" value="C:nucleus"/>
    <property type="evidence" value="ECO:0007669"/>
    <property type="project" value="UniProtKB-SubCell"/>
</dbReference>
<dbReference type="InterPro" id="IPR009057">
    <property type="entry name" value="Homeodomain-like_sf"/>
</dbReference>
<evidence type="ECO:0000313" key="3">
    <source>
        <dbReference type="EMBL" id="CAG9584903.1"/>
    </source>
</evidence>
<feature type="compositionally biased region" description="Basic and acidic residues" evidence="2">
    <location>
        <begin position="279"/>
        <end position="288"/>
    </location>
</feature>
<keyword evidence="4" id="KW-1185">Reference proteome</keyword>
<feature type="compositionally biased region" description="Basic and acidic residues" evidence="2">
    <location>
        <begin position="259"/>
        <end position="271"/>
    </location>
</feature>
<protein>
    <submittedName>
        <fullName evidence="3">(African queen) hypothetical protein</fullName>
    </submittedName>
</protein>
<dbReference type="Proteomes" id="UP000789524">
    <property type="component" value="Unassembled WGS sequence"/>
</dbReference>
<evidence type="ECO:0000313" key="4">
    <source>
        <dbReference type="Proteomes" id="UP000789524"/>
    </source>
</evidence>
<organism evidence="3 4">
    <name type="scientific">Danaus chrysippus</name>
    <name type="common">African queen</name>
    <dbReference type="NCBI Taxonomy" id="151541"/>
    <lineage>
        <taxon>Eukaryota</taxon>
        <taxon>Metazoa</taxon>
        <taxon>Ecdysozoa</taxon>
        <taxon>Arthropoda</taxon>
        <taxon>Hexapoda</taxon>
        <taxon>Insecta</taxon>
        <taxon>Pterygota</taxon>
        <taxon>Neoptera</taxon>
        <taxon>Endopterygota</taxon>
        <taxon>Lepidoptera</taxon>
        <taxon>Glossata</taxon>
        <taxon>Ditrysia</taxon>
        <taxon>Papilionoidea</taxon>
        <taxon>Nymphalidae</taxon>
        <taxon>Danainae</taxon>
        <taxon>Danaini</taxon>
        <taxon>Danaina</taxon>
        <taxon>Danaus</taxon>
        <taxon>Anosia</taxon>
    </lineage>
</organism>
<feature type="compositionally biased region" description="Basic and acidic residues" evidence="2">
    <location>
        <begin position="53"/>
        <end position="66"/>
    </location>
</feature>
<evidence type="ECO:0000256" key="1">
    <source>
        <dbReference type="ARBA" id="ARBA00004123"/>
    </source>
</evidence>
<dbReference type="OrthoDB" id="7464992at2759"/>
<accession>A0A8J2RDP3</accession>
<dbReference type="PANTHER" id="PTHR10410">
    <property type="entry name" value="EUKARYOTIC TRANSLATION INITIATION FACTOR 3 -RELATED"/>
    <property type="match status" value="1"/>
</dbReference>
<sequence>MADDDEIDILGDFSFNSCFAQNNQGIPSCSNREDTVHPQWLLDSPATNWYDTQNKDKSYRSKDGPSRKLSGTKANHQHTTVHTSWTQKERDLLTQEMAKYGRNVNKISKTLKTKSELEIQALIEAEHGILLETENIKTHEVKPDNIPTVEQEEIVSNCVNMNHVVNNNRKECQTVPIPRKSSKMKKSHKNNKEIDKTIETNPIIGSEIFYDDDLIIGSTESIGSELDVTDVVAKSLAKQQREKIKVLRKNGNHRRKVSRNLDRNNSKDFLKSPHRRKKDSSLSDDSVKSPKMQIVLGSGLALPVSEGEEVIKIEKKPDLDGESDIEVDVGSDSDKEIYVPKTKTSKDVVHEEPVAVPLRKFEPMPKRNRKINLDGGGGYTIMHTESGDMYEIGQEPRKERQQRKQPVQLIPLHVYNSEKPAPCVVHMFVSVLVSMDVQAHCSRAEVMGLAGGSWQPCQRTLTLQHYRTVRAAAAHTHCDMDPVSQSSSAESLRSLGVSVCGWHHSHPQFPPSPSVRDLVSQRSLQSLAWGLPCVALVTSQHWPPGRRASQLKCFRVEEDDSQASPEVPVGYQLNVKLERDLGRSTLSPYLQELRALVHDTLTHGQLAVDVARDVCPQAGLTYMEKVGPWGLDPYTGCTRLAGYSVDRRQATTRLIYSGISTLMERPRPARPLTQGPRGARRD</sequence>
<dbReference type="AlphaFoldDB" id="A0A8J2RDP3"/>
<dbReference type="SUPFAM" id="SSF46689">
    <property type="entry name" value="Homeodomain-like"/>
    <property type="match status" value="1"/>
</dbReference>
<proteinExistence type="predicted"/>
<comment type="caution">
    <text evidence="3">The sequence shown here is derived from an EMBL/GenBank/DDBJ whole genome shotgun (WGS) entry which is preliminary data.</text>
</comment>
<evidence type="ECO:0000256" key="2">
    <source>
        <dbReference type="SAM" id="MobiDB-lite"/>
    </source>
</evidence>
<dbReference type="SUPFAM" id="SSF102712">
    <property type="entry name" value="JAB1/MPN domain"/>
    <property type="match status" value="1"/>
</dbReference>
<comment type="subcellular location">
    <subcellularLocation>
        <location evidence="1">Nucleus</location>
    </subcellularLocation>
</comment>
<feature type="region of interest" description="Disordered" evidence="2">
    <location>
        <begin position="52"/>
        <end position="79"/>
    </location>
</feature>